<dbReference type="Gene3D" id="3.40.50.2300">
    <property type="match status" value="2"/>
</dbReference>
<dbReference type="InterPro" id="IPR003594">
    <property type="entry name" value="HATPase_dom"/>
</dbReference>
<evidence type="ECO:0000313" key="8">
    <source>
        <dbReference type="Proteomes" id="UP000030518"/>
    </source>
</evidence>
<dbReference type="InterPro" id="IPR035965">
    <property type="entry name" value="PAS-like_dom_sf"/>
</dbReference>
<dbReference type="SUPFAM" id="SSF55874">
    <property type="entry name" value="ATPase domain of HSP90 chaperone/DNA topoisomerase II/histidine kinase"/>
    <property type="match status" value="1"/>
</dbReference>
<protein>
    <recommendedName>
        <fullName evidence="2">histidine kinase</fullName>
        <ecNumber evidence="2">2.7.13.3</ecNumber>
    </recommendedName>
</protein>
<dbReference type="Gene3D" id="6.10.250.690">
    <property type="match status" value="1"/>
</dbReference>
<proteinExistence type="predicted"/>
<dbReference type="Pfam" id="PF00512">
    <property type="entry name" value="HisKA"/>
    <property type="match status" value="1"/>
</dbReference>
<dbReference type="InterPro" id="IPR036097">
    <property type="entry name" value="HisK_dim/P_sf"/>
</dbReference>
<organism evidence="7 8">
    <name type="scientific">Lysobacter dokdonensis DS-58</name>
    <dbReference type="NCBI Taxonomy" id="1300345"/>
    <lineage>
        <taxon>Bacteria</taxon>
        <taxon>Pseudomonadati</taxon>
        <taxon>Pseudomonadota</taxon>
        <taxon>Gammaproteobacteria</taxon>
        <taxon>Lysobacterales</taxon>
        <taxon>Lysobacteraceae</taxon>
        <taxon>Noviluteimonas</taxon>
    </lineage>
</organism>
<feature type="domain" description="Response regulatory" evidence="6">
    <location>
        <begin position="3"/>
        <end position="120"/>
    </location>
</feature>
<dbReference type="Gene3D" id="1.10.287.130">
    <property type="match status" value="1"/>
</dbReference>
<dbReference type="Pfam" id="PF00072">
    <property type="entry name" value="Response_reg"/>
    <property type="match status" value="2"/>
</dbReference>
<dbReference type="Gene3D" id="3.30.450.20">
    <property type="entry name" value="PAS domain"/>
    <property type="match status" value="1"/>
</dbReference>
<dbReference type="PANTHER" id="PTHR43065:SF42">
    <property type="entry name" value="TWO-COMPONENT SENSOR PPRA"/>
    <property type="match status" value="1"/>
</dbReference>
<dbReference type="SMART" id="SM00387">
    <property type="entry name" value="HATPase_c"/>
    <property type="match status" value="1"/>
</dbReference>
<dbReference type="AlphaFoldDB" id="A0A0A2WMQ9"/>
<dbReference type="PANTHER" id="PTHR43065">
    <property type="entry name" value="SENSOR HISTIDINE KINASE"/>
    <property type="match status" value="1"/>
</dbReference>
<evidence type="ECO:0000259" key="6">
    <source>
        <dbReference type="PROSITE" id="PS50110"/>
    </source>
</evidence>
<evidence type="ECO:0000256" key="3">
    <source>
        <dbReference type="ARBA" id="ARBA00022553"/>
    </source>
</evidence>
<feature type="domain" description="Histidine kinase" evidence="5">
    <location>
        <begin position="282"/>
        <end position="495"/>
    </location>
</feature>
<dbReference type="SMART" id="SM00388">
    <property type="entry name" value="HisKA"/>
    <property type="match status" value="1"/>
</dbReference>
<accession>A0A0A2WMQ9</accession>
<reference evidence="7 8" key="1">
    <citation type="submission" date="2014-09" db="EMBL/GenBank/DDBJ databases">
        <title>Genome sequences of Lysobacter dokdonensis DS-58.</title>
        <authorList>
            <person name="Kim J.F."/>
            <person name="Kwak M.-J."/>
        </authorList>
    </citation>
    <scope>NUCLEOTIDE SEQUENCE [LARGE SCALE GENOMIC DNA]</scope>
    <source>
        <strain evidence="7 8">DS-58</strain>
    </source>
</reference>
<sequence>MPTILIVDDNAATRYAMRRVVERQQWRVLEAATGEDGLAALRTARVDVLVLDVNLPDMTGFDLARRLREEDSHRLLPIVHVTAASIHTKDMIAGLESGADSYLIHPVDPGVLVATLRALLRVRNAEDALRTSEQRQRDILQNVAAPIAVVDAALRVHERNAAFDALHGGDEHLASRLAPGQDVALAQLREHVQRGERWHGALATVAGDSVRELEWRVVPYGNGQGLVFVEDVTRHRVRERQQNERLQSARSQLAEAISARAATEEALVQSQKMDALGQLTGGIAHDFNNLLTSIITSLGLLTDEAAEGRTQAVRQYADTALDAARRAASLTHRLLAFARRQPLDARTVDINARITSLEELLRRTIGERIALDITLDADAAIARVDAGQLENTILNLVVNARDALPGGGTIRIGTRVPDDAPEFVEVFVQDDGTGIPEDVLQKVFEPFFTTKPLGQGTGLGLSMTYGFARQSGGDVRIASTPGVGTTISLLLPVGDAAHVEHASGTASASAPVSGDGQRILIVEDADSVRELTATLLSLSGYRCLQAPDVERALTLLRSDERIDLLLTDVGLPGMDGRELARAARIARPALPVLFITGYTPHSLELRQFLSQGMDMMTKPYDAQALLARIAGMLAAMEAPAGVA</sequence>
<dbReference type="PROSITE" id="PS50109">
    <property type="entry name" value="HIS_KIN"/>
    <property type="match status" value="1"/>
</dbReference>
<dbReference type="Proteomes" id="UP000030518">
    <property type="component" value="Unassembled WGS sequence"/>
</dbReference>
<dbReference type="InterPro" id="IPR004358">
    <property type="entry name" value="Sig_transdc_His_kin-like_C"/>
</dbReference>
<dbReference type="SUPFAM" id="SSF47384">
    <property type="entry name" value="Homodimeric domain of signal transducing histidine kinase"/>
    <property type="match status" value="1"/>
</dbReference>
<dbReference type="GO" id="GO:0000155">
    <property type="term" value="F:phosphorelay sensor kinase activity"/>
    <property type="evidence" value="ECO:0007669"/>
    <property type="project" value="InterPro"/>
</dbReference>
<dbReference type="OrthoDB" id="9770473at2"/>
<dbReference type="Pfam" id="PF02518">
    <property type="entry name" value="HATPase_c"/>
    <property type="match status" value="1"/>
</dbReference>
<keyword evidence="3 4" id="KW-0597">Phosphoprotein</keyword>
<keyword evidence="7" id="KW-0808">Transferase</keyword>
<dbReference type="InterPro" id="IPR011006">
    <property type="entry name" value="CheY-like_superfamily"/>
</dbReference>
<comment type="catalytic activity">
    <reaction evidence="1">
        <text>ATP + protein L-histidine = ADP + protein N-phospho-L-histidine.</text>
        <dbReference type="EC" id="2.7.13.3"/>
    </reaction>
</comment>
<dbReference type="SUPFAM" id="SSF52172">
    <property type="entry name" value="CheY-like"/>
    <property type="match status" value="2"/>
</dbReference>
<dbReference type="PRINTS" id="PR00344">
    <property type="entry name" value="BCTRLSENSOR"/>
</dbReference>
<feature type="modified residue" description="4-aspartylphosphate" evidence="4">
    <location>
        <position position="52"/>
    </location>
</feature>
<dbReference type="InterPro" id="IPR036890">
    <property type="entry name" value="HATPase_C_sf"/>
</dbReference>
<dbReference type="SUPFAM" id="SSF55785">
    <property type="entry name" value="PYP-like sensor domain (PAS domain)"/>
    <property type="match status" value="1"/>
</dbReference>
<evidence type="ECO:0000256" key="2">
    <source>
        <dbReference type="ARBA" id="ARBA00012438"/>
    </source>
</evidence>
<dbReference type="eggNOG" id="COG4191">
    <property type="taxonomic scope" value="Bacteria"/>
</dbReference>
<gene>
    <name evidence="7" type="ORF">LF41_2184</name>
</gene>
<evidence type="ECO:0000259" key="5">
    <source>
        <dbReference type="PROSITE" id="PS50109"/>
    </source>
</evidence>
<evidence type="ECO:0000256" key="1">
    <source>
        <dbReference type="ARBA" id="ARBA00000085"/>
    </source>
</evidence>
<dbReference type="PROSITE" id="PS50110">
    <property type="entry name" value="RESPONSE_REGULATORY"/>
    <property type="match status" value="2"/>
</dbReference>
<feature type="modified residue" description="4-aspartylphosphate" evidence="4">
    <location>
        <position position="568"/>
    </location>
</feature>
<evidence type="ECO:0000313" key="7">
    <source>
        <dbReference type="EMBL" id="KGQ20017.1"/>
    </source>
</evidence>
<dbReference type="PATRIC" id="fig|1300345.3.peg.764"/>
<dbReference type="STRING" id="1300345.LF41_2184"/>
<comment type="caution">
    <text evidence="7">The sequence shown here is derived from an EMBL/GenBank/DDBJ whole genome shotgun (WGS) entry which is preliminary data.</text>
</comment>
<keyword evidence="8" id="KW-1185">Reference proteome</keyword>
<dbReference type="SMART" id="SM00448">
    <property type="entry name" value="REC"/>
    <property type="match status" value="2"/>
</dbReference>
<dbReference type="InterPro" id="IPR005467">
    <property type="entry name" value="His_kinase_dom"/>
</dbReference>
<dbReference type="InterPro" id="IPR003661">
    <property type="entry name" value="HisK_dim/P_dom"/>
</dbReference>
<dbReference type="Gene3D" id="3.30.565.10">
    <property type="entry name" value="Histidine kinase-like ATPase, C-terminal domain"/>
    <property type="match status" value="1"/>
</dbReference>
<dbReference type="EC" id="2.7.13.3" evidence="2"/>
<dbReference type="InterPro" id="IPR001789">
    <property type="entry name" value="Sig_transdc_resp-reg_receiver"/>
</dbReference>
<dbReference type="CDD" id="cd00082">
    <property type="entry name" value="HisKA"/>
    <property type="match status" value="1"/>
</dbReference>
<keyword evidence="7" id="KW-0418">Kinase</keyword>
<name>A0A0A2WMQ9_9GAMM</name>
<dbReference type="EMBL" id="JRKJ01000004">
    <property type="protein sequence ID" value="KGQ20017.1"/>
    <property type="molecule type" value="Genomic_DNA"/>
</dbReference>
<feature type="domain" description="Response regulatory" evidence="6">
    <location>
        <begin position="518"/>
        <end position="633"/>
    </location>
</feature>
<evidence type="ECO:0000256" key="4">
    <source>
        <dbReference type="PROSITE-ProRule" id="PRU00169"/>
    </source>
</evidence>